<evidence type="ECO:0000256" key="8">
    <source>
        <dbReference type="ARBA" id="ARBA00022989"/>
    </source>
</evidence>
<evidence type="ECO:0000256" key="1">
    <source>
        <dbReference type="ARBA" id="ARBA00004651"/>
    </source>
</evidence>
<comment type="subcellular location">
    <subcellularLocation>
        <location evidence="1">Cell membrane</location>
        <topology evidence="1">Multi-pass membrane protein</topology>
    </subcellularLocation>
</comment>
<sequence length="245" mass="27179">MEKVYTPYDLWLLFKKYFIRILNMTIIGATLAAIVVMFFVEPQYSSQAQLIVNQRSSQDASIQYNEVQTNVTLVSTYRDIILGDGVLTEVNNSLDGKFTLPQLRNGLSVEQSTDSQAFNISATMDTPGDAQNIVNSVITEFERTLMGIYGDDVSNLYVVSSATFNPSPVSPNVVQVTMIGGLLGAMIMVTIALVIELLDSRVKSSDDLIDLQMVKLGEIFELSEDQKEHCRVQSTVSTKSRGRRV</sequence>
<comment type="pathway">
    <text evidence="2">Capsule biogenesis; capsule polysaccharide biosynthesis.</text>
</comment>
<dbReference type="PANTHER" id="PTHR32309:SF13">
    <property type="entry name" value="FERRIC ENTEROBACTIN TRANSPORT PROTEIN FEPE"/>
    <property type="match status" value="1"/>
</dbReference>
<keyword evidence="9 12" id="KW-0472">Membrane</keyword>
<gene>
    <name evidence="14" type="ORF">IMX20_06585</name>
</gene>
<evidence type="ECO:0000256" key="5">
    <source>
        <dbReference type="ARBA" id="ARBA00022475"/>
    </source>
</evidence>
<dbReference type="InterPro" id="IPR050445">
    <property type="entry name" value="Bact_polysacc_biosynth/exp"/>
</dbReference>
<dbReference type="GO" id="GO:0005886">
    <property type="term" value="C:plasma membrane"/>
    <property type="evidence" value="ECO:0007669"/>
    <property type="project" value="UniProtKB-SubCell"/>
</dbReference>
<dbReference type="InterPro" id="IPR003856">
    <property type="entry name" value="LPS_length_determ_N"/>
</dbReference>
<dbReference type="GO" id="GO:0000271">
    <property type="term" value="P:polysaccharide biosynthetic process"/>
    <property type="evidence" value="ECO:0007669"/>
    <property type="project" value="UniProtKB-KW"/>
</dbReference>
<keyword evidence="6 12" id="KW-0812">Transmembrane</keyword>
<dbReference type="GO" id="GO:0004713">
    <property type="term" value="F:protein tyrosine kinase activity"/>
    <property type="evidence" value="ECO:0007669"/>
    <property type="project" value="TreeGrafter"/>
</dbReference>
<keyword evidence="8 12" id="KW-1133">Transmembrane helix</keyword>
<evidence type="ECO:0000313" key="14">
    <source>
        <dbReference type="EMBL" id="QOQ78657.1"/>
    </source>
</evidence>
<dbReference type="RefSeq" id="WP_197558117.1">
    <property type="nucleotide sequence ID" value="NZ_CP063065.1"/>
</dbReference>
<name>A0A7M1KQR6_9LACT</name>
<evidence type="ECO:0000256" key="7">
    <source>
        <dbReference type="ARBA" id="ARBA00022903"/>
    </source>
</evidence>
<accession>A0A7M1KQR6</accession>
<proteinExistence type="inferred from homology"/>
<feature type="transmembrane region" description="Helical" evidence="12">
    <location>
        <begin position="173"/>
        <end position="195"/>
    </location>
</feature>
<evidence type="ECO:0000256" key="11">
    <source>
        <dbReference type="ARBA" id="ARBA00045736"/>
    </source>
</evidence>
<evidence type="ECO:0000256" key="9">
    <source>
        <dbReference type="ARBA" id="ARBA00023136"/>
    </source>
</evidence>
<reference evidence="14 15" key="1">
    <citation type="submission" date="2020-10" db="EMBL/GenBank/DDBJ databases">
        <title>Plasmid carrying two tetracycline resistance determinant.</title>
        <authorList>
            <person name="Yang Q."/>
        </authorList>
    </citation>
    <scope>NUCLEOTIDE SEQUENCE [LARGE SCALE GENOMIC DNA]</scope>
    <source>
        <strain evidence="14 15">T43</strain>
    </source>
</reference>
<dbReference type="PANTHER" id="PTHR32309">
    <property type="entry name" value="TYROSINE-PROTEIN KINASE"/>
    <property type="match status" value="1"/>
</dbReference>
<evidence type="ECO:0000256" key="2">
    <source>
        <dbReference type="ARBA" id="ARBA00005132"/>
    </source>
</evidence>
<comment type="similarity">
    <text evidence="3">Belongs to the CpsC/CapA family.</text>
</comment>
<evidence type="ECO:0000256" key="3">
    <source>
        <dbReference type="ARBA" id="ARBA00006683"/>
    </source>
</evidence>
<dbReference type="Pfam" id="PF02706">
    <property type="entry name" value="Wzz"/>
    <property type="match status" value="1"/>
</dbReference>
<protein>
    <recommendedName>
        <fullName evidence="4">Capsular polysaccharide biosynthesis protein CpsC</fullName>
    </recommendedName>
</protein>
<evidence type="ECO:0000313" key="15">
    <source>
        <dbReference type="Proteomes" id="UP000595091"/>
    </source>
</evidence>
<evidence type="ECO:0000256" key="6">
    <source>
        <dbReference type="ARBA" id="ARBA00022692"/>
    </source>
</evidence>
<keyword evidence="10" id="KW-0270">Exopolysaccharide synthesis</keyword>
<keyword evidence="7" id="KW-0972">Capsule biogenesis/degradation</keyword>
<evidence type="ECO:0000256" key="4">
    <source>
        <dbReference type="ARBA" id="ARBA00020739"/>
    </source>
</evidence>
<feature type="domain" description="Polysaccharide chain length determinant N-terminal" evidence="13">
    <location>
        <begin position="10"/>
        <end position="92"/>
    </location>
</feature>
<evidence type="ECO:0000259" key="13">
    <source>
        <dbReference type="Pfam" id="PF02706"/>
    </source>
</evidence>
<evidence type="ECO:0000256" key="12">
    <source>
        <dbReference type="SAM" id="Phobius"/>
    </source>
</evidence>
<dbReference type="AlphaFoldDB" id="A0A7M1KQR6"/>
<feature type="transmembrane region" description="Helical" evidence="12">
    <location>
        <begin position="21"/>
        <end position="40"/>
    </location>
</feature>
<dbReference type="Proteomes" id="UP000595091">
    <property type="component" value="Chromosome"/>
</dbReference>
<evidence type="ECO:0000256" key="10">
    <source>
        <dbReference type="ARBA" id="ARBA00023169"/>
    </source>
</evidence>
<dbReference type="EMBL" id="CP063065">
    <property type="protein sequence ID" value="QOQ78657.1"/>
    <property type="molecule type" value="Genomic_DNA"/>
</dbReference>
<keyword evidence="5" id="KW-1003">Cell membrane</keyword>
<comment type="function">
    <text evidence="11">Required for CpsD phosphorylation. Involved in the regulation of capsular polysaccharide biosynthesis. May be part of a complex that directs the coordinated polymerization and export to the cell surface of the capsular polysaccharide.</text>
</comment>
<organism evidence="14 15">
    <name type="scientific">Aerococcus urinaeequi</name>
    <dbReference type="NCBI Taxonomy" id="51665"/>
    <lineage>
        <taxon>Bacteria</taxon>
        <taxon>Bacillati</taxon>
        <taxon>Bacillota</taxon>
        <taxon>Bacilli</taxon>
        <taxon>Lactobacillales</taxon>
        <taxon>Aerococcaceae</taxon>
        <taxon>Aerococcus</taxon>
    </lineage>
</organism>